<keyword evidence="2" id="KW-0472">Membrane</keyword>
<comment type="caution">
    <text evidence="3">The sequence shown here is derived from an EMBL/GenBank/DDBJ whole genome shotgun (WGS) entry which is preliminary data.</text>
</comment>
<evidence type="ECO:0000313" key="3">
    <source>
        <dbReference type="EMBL" id="MFD1216263.1"/>
    </source>
</evidence>
<feature type="region of interest" description="Disordered" evidence="1">
    <location>
        <begin position="163"/>
        <end position="197"/>
    </location>
</feature>
<keyword evidence="4" id="KW-1185">Reference proteome</keyword>
<evidence type="ECO:0000256" key="2">
    <source>
        <dbReference type="SAM" id="Phobius"/>
    </source>
</evidence>
<evidence type="ECO:0000313" key="4">
    <source>
        <dbReference type="Proteomes" id="UP001597264"/>
    </source>
</evidence>
<accession>A0ABW3U5W6</accession>
<dbReference type="RefSeq" id="WP_230438367.1">
    <property type="nucleotide sequence ID" value="NZ_CP087715.1"/>
</dbReference>
<evidence type="ECO:0000256" key="1">
    <source>
        <dbReference type="SAM" id="MobiDB-lite"/>
    </source>
</evidence>
<proteinExistence type="predicted"/>
<keyword evidence="2" id="KW-0812">Transmembrane</keyword>
<organism evidence="3 4">
    <name type="scientific">Microbulbifer celer</name>
    <dbReference type="NCBI Taxonomy" id="435905"/>
    <lineage>
        <taxon>Bacteria</taxon>
        <taxon>Pseudomonadati</taxon>
        <taxon>Pseudomonadota</taxon>
        <taxon>Gammaproteobacteria</taxon>
        <taxon>Cellvibrionales</taxon>
        <taxon>Microbulbiferaceae</taxon>
        <taxon>Microbulbifer</taxon>
    </lineage>
</organism>
<gene>
    <name evidence="3" type="ORF">ACFQ2X_06610</name>
</gene>
<protein>
    <submittedName>
        <fullName evidence="3">Uncharacterized protein</fullName>
    </submittedName>
</protein>
<feature type="transmembrane region" description="Helical" evidence="2">
    <location>
        <begin position="90"/>
        <end position="111"/>
    </location>
</feature>
<reference evidence="4" key="1">
    <citation type="journal article" date="2019" name="Int. J. Syst. Evol. Microbiol.">
        <title>The Global Catalogue of Microorganisms (GCM) 10K type strain sequencing project: providing services to taxonomists for standard genome sequencing and annotation.</title>
        <authorList>
            <consortium name="The Broad Institute Genomics Platform"/>
            <consortium name="The Broad Institute Genome Sequencing Center for Infectious Disease"/>
            <person name="Wu L."/>
            <person name="Ma J."/>
        </authorList>
    </citation>
    <scope>NUCLEOTIDE SEQUENCE [LARGE SCALE GENOMIC DNA]</scope>
    <source>
        <strain evidence="4">CCUG 54356</strain>
    </source>
</reference>
<feature type="compositionally biased region" description="Basic and acidic residues" evidence="1">
    <location>
        <begin position="174"/>
        <end position="186"/>
    </location>
</feature>
<dbReference type="EMBL" id="JBHTLR010000007">
    <property type="protein sequence ID" value="MFD1216263.1"/>
    <property type="molecule type" value="Genomic_DNA"/>
</dbReference>
<sequence>MQSYGEEGEGFLATYQDEYLTAEKREVVQVLGFDPTAITREQFHQATELADLIWEDPALQADLRRFVKDYVKAQHPIEITEFAGAAAFEVLFTVVLVAITAGTGLGVSLAAQTRHLARFRRVGELLVEFGEQVKKARSLKRHGRSEKPAPDFADFEVLEEADAPKPVEPASTSDKPKSKGKTDFSQRKGIPPASLDDAVERLNSMKKEIARNGYQPKYSDAELKAMVEAGDVSKERYQVRFMESRYLTFNGGPGLLGAPMRGVSGSGAKYWSTSFDQLEDADTDVRVISEKLGLDYDPKNKYALIVIDAEKAAPLTGVKSVPATFDNVSEFANMELPDKFPKEFTDAAMTPEFQDLYTRHYQAAVDGGFLKNSWSTDTKRFGEYLDTTDLSLEDMELLKQRMEMQSKVGNNQYYEGNGLTRDNIAESDNNFGAVETLNFERKPVNLQQLEEAGAITYVSKGL</sequence>
<name>A0ABW3U5W6_9GAMM</name>
<keyword evidence="2" id="KW-1133">Transmembrane helix</keyword>
<dbReference type="Proteomes" id="UP001597264">
    <property type="component" value="Unassembled WGS sequence"/>
</dbReference>